<reference evidence="2 3" key="1">
    <citation type="journal article" date="2012" name="Proc. Natl. Acad. Sci. U.S.A.">
        <title>Comparative genomics of Ceriporiopsis subvermispora and Phanerochaete chrysosporium provide insight into selective ligninolysis.</title>
        <authorList>
            <person name="Fernandez-Fueyo E."/>
            <person name="Ruiz-Duenas F.J."/>
            <person name="Ferreira P."/>
            <person name="Floudas D."/>
            <person name="Hibbett D.S."/>
            <person name="Canessa P."/>
            <person name="Larrondo L.F."/>
            <person name="James T.Y."/>
            <person name="Seelenfreund D."/>
            <person name="Lobos S."/>
            <person name="Polanco R."/>
            <person name="Tello M."/>
            <person name="Honda Y."/>
            <person name="Watanabe T."/>
            <person name="Watanabe T."/>
            <person name="Ryu J.S."/>
            <person name="Kubicek C.P."/>
            <person name="Schmoll M."/>
            <person name="Gaskell J."/>
            <person name="Hammel K.E."/>
            <person name="St John F.J."/>
            <person name="Vanden Wymelenberg A."/>
            <person name="Sabat G."/>
            <person name="Splinter BonDurant S."/>
            <person name="Syed K."/>
            <person name="Yadav J.S."/>
            <person name="Doddapaneni H."/>
            <person name="Subramanian V."/>
            <person name="Lavin J.L."/>
            <person name="Oguiza J.A."/>
            <person name="Perez G."/>
            <person name="Pisabarro A.G."/>
            <person name="Ramirez L."/>
            <person name="Santoyo F."/>
            <person name="Master E."/>
            <person name="Coutinho P.M."/>
            <person name="Henrissat B."/>
            <person name="Lombard V."/>
            <person name="Magnuson J.K."/>
            <person name="Kuees U."/>
            <person name="Hori C."/>
            <person name="Igarashi K."/>
            <person name="Samejima M."/>
            <person name="Held B.W."/>
            <person name="Barry K.W."/>
            <person name="LaButti K.M."/>
            <person name="Lapidus A."/>
            <person name="Lindquist E.A."/>
            <person name="Lucas S.M."/>
            <person name="Riley R."/>
            <person name="Salamov A.A."/>
            <person name="Hoffmeister D."/>
            <person name="Schwenk D."/>
            <person name="Hadar Y."/>
            <person name="Yarden O."/>
            <person name="de Vries R.P."/>
            <person name="Wiebenga A."/>
            <person name="Stenlid J."/>
            <person name="Eastwood D."/>
            <person name="Grigoriev I.V."/>
            <person name="Berka R.M."/>
            <person name="Blanchette R.A."/>
            <person name="Kersten P."/>
            <person name="Martinez A.T."/>
            <person name="Vicuna R."/>
            <person name="Cullen D."/>
        </authorList>
    </citation>
    <scope>NUCLEOTIDE SEQUENCE [LARGE SCALE GENOMIC DNA]</scope>
    <source>
        <strain evidence="2 3">B</strain>
    </source>
</reference>
<feature type="compositionally biased region" description="Low complexity" evidence="1">
    <location>
        <begin position="8"/>
        <end position="23"/>
    </location>
</feature>
<protein>
    <recommendedName>
        <fullName evidence="4">ER membrane protein complex subunit 10</fullName>
    </recommendedName>
</protein>
<dbReference type="Pfam" id="PF21203">
    <property type="entry name" value="ECM10"/>
    <property type="match status" value="1"/>
</dbReference>
<feature type="compositionally biased region" description="Polar residues" evidence="1">
    <location>
        <begin position="33"/>
        <end position="43"/>
    </location>
</feature>
<feature type="region of interest" description="Disordered" evidence="1">
    <location>
        <begin position="235"/>
        <end position="258"/>
    </location>
</feature>
<keyword evidence="3" id="KW-1185">Reference proteome</keyword>
<gene>
    <name evidence="2" type="ORF">CERSUDRAFT_121375</name>
</gene>
<dbReference type="OrthoDB" id="1894652at2759"/>
<accession>M2RQG2</accession>
<evidence type="ECO:0000313" key="3">
    <source>
        <dbReference type="Proteomes" id="UP000016930"/>
    </source>
</evidence>
<feature type="compositionally biased region" description="Pro residues" evidence="1">
    <location>
        <begin position="240"/>
        <end position="250"/>
    </location>
</feature>
<dbReference type="EMBL" id="KB445792">
    <property type="protein sequence ID" value="EMD40687.1"/>
    <property type="molecule type" value="Genomic_DNA"/>
</dbReference>
<sequence>MGWTGNDAPSSPAAHSSLAPAPSRLHRRPPSEPSSNVQSHPLQSTGCGDTCSDTCGCGDISIQAESTPTHASLVMLLWLVALSVSLPFVRAAASDPPDSLRLFHRIYRPSIDDAVPFLLRADFPLATAALPSLHSPLDLLRDEPALDGAFYQLALEHPGDTSPAQWAVAAVKACHLLHATSEDIRVHLTAGGAPFALDYFAGPVPHDGACPRPRRGAPPPDLARTLNASVAFVHPHRPPRPQLRVPPPLTPEGKPAVAPPEKSFLQKYWVYIVVALLALVLAPAQQEEEGAGPAGGAK</sequence>
<feature type="region of interest" description="Disordered" evidence="1">
    <location>
        <begin position="1"/>
        <end position="45"/>
    </location>
</feature>
<evidence type="ECO:0008006" key="4">
    <source>
        <dbReference type="Google" id="ProtNLM"/>
    </source>
</evidence>
<dbReference type="HOGENOM" id="CLU_081343_1_0_1"/>
<dbReference type="Proteomes" id="UP000016930">
    <property type="component" value="Unassembled WGS sequence"/>
</dbReference>
<organism evidence="2 3">
    <name type="scientific">Ceriporiopsis subvermispora (strain B)</name>
    <name type="common">White-rot fungus</name>
    <name type="synonym">Gelatoporia subvermispora</name>
    <dbReference type="NCBI Taxonomy" id="914234"/>
    <lineage>
        <taxon>Eukaryota</taxon>
        <taxon>Fungi</taxon>
        <taxon>Dikarya</taxon>
        <taxon>Basidiomycota</taxon>
        <taxon>Agaricomycotina</taxon>
        <taxon>Agaricomycetes</taxon>
        <taxon>Polyporales</taxon>
        <taxon>Gelatoporiaceae</taxon>
        <taxon>Gelatoporia</taxon>
    </lineage>
</organism>
<dbReference type="STRING" id="914234.M2RQG2"/>
<evidence type="ECO:0000256" key="1">
    <source>
        <dbReference type="SAM" id="MobiDB-lite"/>
    </source>
</evidence>
<evidence type="ECO:0000313" key="2">
    <source>
        <dbReference type="EMBL" id="EMD40687.1"/>
    </source>
</evidence>
<dbReference type="AlphaFoldDB" id="M2RQG2"/>
<proteinExistence type="predicted"/>
<name>M2RQG2_CERS8</name>
<dbReference type="CDD" id="cd22209">
    <property type="entry name" value="EMC10"/>
    <property type="match status" value="1"/>
</dbReference>